<dbReference type="GO" id="GO:0032993">
    <property type="term" value="C:protein-DNA complex"/>
    <property type="evidence" value="ECO:0007669"/>
    <property type="project" value="TreeGrafter"/>
</dbReference>
<dbReference type="EMBL" id="AP014633">
    <property type="protein sequence ID" value="BAP55867.1"/>
    <property type="molecule type" value="Genomic_DNA"/>
</dbReference>
<evidence type="ECO:0000313" key="13">
    <source>
        <dbReference type="Proteomes" id="UP000031623"/>
    </source>
</evidence>
<feature type="domain" description="OmpR/PhoB-type" evidence="11">
    <location>
        <begin position="133"/>
        <end position="232"/>
    </location>
</feature>
<dbReference type="Pfam" id="PF00486">
    <property type="entry name" value="Trans_reg_C"/>
    <property type="match status" value="1"/>
</dbReference>
<gene>
    <name evidence="12" type="ORF">THII_1570</name>
</gene>
<protein>
    <submittedName>
        <fullName evidence="12">Transcriptional regulator</fullName>
    </submittedName>
</protein>
<dbReference type="HOGENOM" id="CLU_000445_30_8_6"/>
<feature type="domain" description="Response regulatory" evidence="10">
    <location>
        <begin position="9"/>
        <end position="122"/>
    </location>
</feature>
<dbReference type="GO" id="GO:0000156">
    <property type="term" value="F:phosphorelay response regulator activity"/>
    <property type="evidence" value="ECO:0007669"/>
    <property type="project" value="TreeGrafter"/>
</dbReference>
<dbReference type="InterPro" id="IPR001789">
    <property type="entry name" value="Sig_transdc_resp-reg_receiver"/>
</dbReference>
<dbReference type="SMART" id="SM00862">
    <property type="entry name" value="Trans_reg_C"/>
    <property type="match status" value="1"/>
</dbReference>
<dbReference type="FunFam" id="1.10.10.10:FF:000210">
    <property type="entry name" value="Winged-helix transcriptional response regulator KdpE"/>
    <property type="match status" value="1"/>
</dbReference>
<dbReference type="InterPro" id="IPR011006">
    <property type="entry name" value="CheY-like_superfamily"/>
</dbReference>
<dbReference type="FunFam" id="3.40.50.2300:FF:000021">
    <property type="entry name" value="Two-component system response regulator KdpE"/>
    <property type="match status" value="1"/>
</dbReference>
<evidence type="ECO:0000256" key="2">
    <source>
        <dbReference type="ARBA" id="ARBA00022490"/>
    </source>
</evidence>
<keyword evidence="13" id="KW-1185">Reference proteome</keyword>
<keyword evidence="6 9" id="KW-0238">DNA-binding</keyword>
<evidence type="ECO:0000256" key="4">
    <source>
        <dbReference type="ARBA" id="ARBA00023012"/>
    </source>
</evidence>
<dbReference type="InterPro" id="IPR001867">
    <property type="entry name" value="OmpR/PhoB-type_DNA-bd"/>
</dbReference>
<evidence type="ECO:0000256" key="8">
    <source>
        <dbReference type="PROSITE-ProRule" id="PRU00169"/>
    </source>
</evidence>
<sequence>MTNPESSPHILIIEDEKPIRRFLNTALQAENMRVFEAETGQQGLIEASTRKPDLLIIDLGLPDREGIEVIREIRTWSSAPIIVLSARTQEQEKVQALDAGADDYLTKPFGVAELLARIRAHLRRHQSPLALTEHEVRFGEVKIDLASRSITRGGQAVHLTPLEYRLLSVLIRHAGKVLTHRQLLKEVWGPNHSESSHYLRIYMGHLRQKLEQNPAQPRHLLTETGVGYRLILG</sequence>
<organism evidence="12 13">
    <name type="scientific">Thioploca ingrica</name>
    <dbReference type="NCBI Taxonomy" id="40754"/>
    <lineage>
        <taxon>Bacteria</taxon>
        <taxon>Pseudomonadati</taxon>
        <taxon>Pseudomonadota</taxon>
        <taxon>Gammaproteobacteria</taxon>
        <taxon>Thiotrichales</taxon>
        <taxon>Thiotrichaceae</taxon>
        <taxon>Thioploca</taxon>
    </lineage>
</organism>
<evidence type="ECO:0000256" key="1">
    <source>
        <dbReference type="ARBA" id="ARBA00004496"/>
    </source>
</evidence>
<evidence type="ECO:0000256" key="3">
    <source>
        <dbReference type="ARBA" id="ARBA00022553"/>
    </source>
</evidence>
<dbReference type="CDD" id="cd17620">
    <property type="entry name" value="REC_OmpR_KdpE-like"/>
    <property type="match status" value="1"/>
</dbReference>
<dbReference type="Pfam" id="PF00072">
    <property type="entry name" value="Response_reg"/>
    <property type="match status" value="1"/>
</dbReference>
<evidence type="ECO:0000256" key="5">
    <source>
        <dbReference type="ARBA" id="ARBA00023015"/>
    </source>
</evidence>
<proteinExistence type="predicted"/>
<accession>A0A090AJX0</accession>
<dbReference type="OrthoDB" id="9802426at2"/>
<evidence type="ECO:0000256" key="6">
    <source>
        <dbReference type="ARBA" id="ARBA00023125"/>
    </source>
</evidence>
<keyword evidence="2" id="KW-0963">Cytoplasm</keyword>
<dbReference type="GO" id="GO:0045893">
    <property type="term" value="P:positive regulation of DNA-templated transcription"/>
    <property type="evidence" value="ECO:0007669"/>
    <property type="project" value="UniProtKB-ARBA"/>
</dbReference>
<name>A0A090AJX0_9GAMM</name>
<dbReference type="GO" id="GO:0042802">
    <property type="term" value="F:identical protein binding"/>
    <property type="evidence" value="ECO:0007669"/>
    <property type="project" value="UniProtKB-ARBA"/>
</dbReference>
<comment type="subcellular location">
    <subcellularLocation>
        <location evidence="1">Cytoplasm</location>
    </subcellularLocation>
</comment>
<dbReference type="PANTHER" id="PTHR48111">
    <property type="entry name" value="REGULATOR OF RPOS"/>
    <property type="match status" value="1"/>
</dbReference>
<keyword evidence="3 8" id="KW-0597">Phosphoprotein</keyword>
<reference evidence="12 13" key="1">
    <citation type="journal article" date="2014" name="ISME J.">
        <title>Ecophysiology of Thioploca ingrica as revealed by the complete genome sequence supplemented with proteomic evidence.</title>
        <authorList>
            <person name="Kojima H."/>
            <person name="Ogura Y."/>
            <person name="Yamamoto N."/>
            <person name="Togashi T."/>
            <person name="Mori H."/>
            <person name="Watanabe T."/>
            <person name="Nemoto F."/>
            <person name="Kurokawa K."/>
            <person name="Hayashi T."/>
            <person name="Fukui M."/>
        </authorList>
    </citation>
    <scope>NUCLEOTIDE SEQUENCE [LARGE SCALE GENOMIC DNA]</scope>
</reference>
<evidence type="ECO:0000256" key="7">
    <source>
        <dbReference type="ARBA" id="ARBA00023163"/>
    </source>
</evidence>
<dbReference type="SUPFAM" id="SSF52172">
    <property type="entry name" value="CheY-like"/>
    <property type="match status" value="1"/>
</dbReference>
<evidence type="ECO:0000313" key="12">
    <source>
        <dbReference type="EMBL" id="BAP55867.1"/>
    </source>
</evidence>
<dbReference type="Gene3D" id="3.40.50.2300">
    <property type="match status" value="1"/>
</dbReference>
<dbReference type="GO" id="GO:0005829">
    <property type="term" value="C:cytosol"/>
    <property type="evidence" value="ECO:0007669"/>
    <property type="project" value="TreeGrafter"/>
</dbReference>
<dbReference type="Gene3D" id="6.10.250.690">
    <property type="match status" value="1"/>
</dbReference>
<dbReference type="Gene3D" id="1.10.10.10">
    <property type="entry name" value="Winged helix-like DNA-binding domain superfamily/Winged helix DNA-binding domain"/>
    <property type="match status" value="1"/>
</dbReference>
<dbReference type="PANTHER" id="PTHR48111:SF50">
    <property type="entry name" value="KDP OPERON TRANSCRIPTIONAL REGULATORY PROTEIN KDPE"/>
    <property type="match status" value="1"/>
</dbReference>
<dbReference type="InterPro" id="IPR036388">
    <property type="entry name" value="WH-like_DNA-bd_sf"/>
</dbReference>
<feature type="DNA-binding region" description="OmpR/PhoB-type" evidence="9">
    <location>
        <begin position="133"/>
        <end position="232"/>
    </location>
</feature>
<dbReference type="SMART" id="SM00448">
    <property type="entry name" value="REC"/>
    <property type="match status" value="1"/>
</dbReference>
<dbReference type="PROSITE" id="PS51755">
    <property type="entry name" value="OMPR_PHOB"/>
    <property type="match status" value="1"/>
</dbReference>
<evidence type="ECO:0000259" key="11">
    <source>
        <dbReference type="PROSITE" id="PS51755"/>
    </source>
</evidence>
<keyword evidence="7" id="KW-0804">Transcription</keyword>
<dbReference type="GO" id="GO:0000987">
    <property type="term" value="F:cis-regulatory region sequence-specific DNA binding"/>
    <property type="evidence" value="ECO:0007669"/>
    <property type="project" value="UniProtKB-ARBA"/>
</dbReference>
<dbReference type="PROSITE" id="PS50110">
    <property type="entry name" value="RESPONSE_REGULATORY"/>
    <property type="match status" value="1"/>
</dbReference>
<keyword evidence="4" id="KW-0902">Two-component regulatory system</keyword>
<evidence type="ECO:0000259" key="10">
    <source>
        <dbReference type="PROSITE" id="PS50110"/>
    </source>
</evidence>
<dbReference type="KEGG" id="tig:THII_1570"/>
<keyword evidence="5" id="KW-0805">Transcription regulation</keyword>
<evidence type="ECO:0000256" key="9">
    <source>
        <dbReference type="PROSITE-ProRule" id="PRU01091"/>
    </source>
</evidence>
<dbReference type="Proteomes" id="UP000031623">
    <property type="component" value="Chromosome"/>
</dbReference>
<dbReference type="NCBIfam" id="NF007820">
    <property type="entry name" value="PRK10529.1"/>
    <property type="match status" value="1"/>
</dbReference>
<dbReference type="CDD" id="cd00383">
    <property type="entry name" value="trans_reg_C"/>
    <property type="match status" value="1"/>
</dbReference>
<feature type="modified residue" description="4-aspartylphosphate" evidence="8">
    <location>
        <position position="58"/>
    </location>
</feature>
<dbReference type="AlphaFoldDB" id="A0A090AJX0"/>
<dbReference type="STRING" id="40754.THII_1570"/>
<dbReference type="InterPro" id="IPR039420">
    <property type="entry name" value="WalR-like"/>
</dbReference>